<proteinExistence type="predicted"/>
<organism evidence="1 2">
    <name type="scientific">candidate division WWE3 bacterium CG10_big_fil_rev_8_21_14_0_10_32_10</name>
    <dbReference type="NCBI Taxonomy" id="1975090"/>
    <lineage>
        <taxon>Bacteria</taxon>
        <taxon>Katanobacteria</taxon>
    </lineage>
</organism>
<dbReference type="Proteomes" id="UP000230214">
    <property type="component" value="Unassembled WGS sequence"/>
</dbReference>
<dbReference type="AlphaFoldDB" id="A0A2H0RA81"/>
<evidence type="ECO:0000313" key="2">
    <source>
        <dbReference type="Proteomes" id="UP000230214"/>
    </source>
</evidence>
<evidence type="ECO:0008006" key="3">
    <source>
        <dbReference type="Google" id="ProtNLM"/>
    </source>
</evidence>
<dbReference type="InterPro" id="IPR012675">
    <property type="entry name" value="Beta-grasp_dom_sf"/>
</dbReference>
<protein>
    <recommendedName>
        <fullName evidence="3">Molybdopterin synthase sulfur carrier subunit</fullName>
    </recommendedName>
</protein>
<comment type="caution">
    <text evidence="1">The sequence shown here is derived from an EMBL/GenBank/DDBJ whole genome shotgun (WGS) entry which is preliminary data.</text>
</comment>
<sequence length="86" mass="9733">MDVFPKPLKVKVLYKNNLQKITGVGEENIIVSEGMNFITLLHMIFTSYPEIPERYPPGTLELEINGHAPTEGEFLKEGSVLRLEDC</sequence>
<dbReference type="Gene3D" id="3.10.20.30">
    <property type="match status" value="1"/>
</dbReference>
<dbReference type="SUPFAM" id="SSF54285">
    <property type="entry name" value="MoaD/ThiS"/>
    <property type="match status" value="1"/>
</dbReference>
<evidence type="ECO:0000313" key="1">
    <source>
        <dbReference type="EMBL" id="PIR43390.1"/>
    </source>
</evidence>
<accession>A0A2H0RA81</accession>
<gene>
    <name evidence="1" type="ORF">COV24_03015</name>
</gene>
<dbReference type="EMBL" id="PCXU01000025">
    <property type="protein sequence ID" value="PIR43390.1"/>
    <property type="molecule type" value="Genomic_DNA"/>
</dbReference>
<name>A0A2H0RA81_UNCKA</name>
<dbReference type="InterPro" id="IPR016155">
    <property type="entry name" value="Mopterin_synth/thiamin_S_b"/>
</dbReference>
<reference evidence="1 2" key="1">
    <citation type="submission" date="2017-09" db="EMBL/GenBank/DDBJ databases">
        <title>Depth-based differentiation of microbial function through sediment-hosted aquifers and enrichment of novel symbionts in the deep terrestrial subsurface.</title>
        <authorList>
            <person name="Probst A.J."/>
            <person name="Ladd B."/>
            <person name="Jarett J.K."/>
            <person name="Geller-Mcgrath D.E."/>
            <person name="Sieber C.M."/>
            <person name="Emerson J.B."/>
            <person name="Anantharaman K."/>
            <person name="Thomas B.C."/>
            <person name="Malmstrom R."/>
            <person name="Stieglmeier M."/>
            <person name="Klingl A."/>
            <person name="Woyke T."/>
            <person name="Ryan C.M."/>
            <person name="Banfield J.F."/>
        </authorList>
    </citation>
    <scope>NUCLEOTIDE SEQUENCE [LARGE SCALE GENOMIC DNA]</scope>
    <source>
        <strain evidence="1">CG10_big_fil_rev_8_21_14_0_10_32_10</strain>
    </source>
</reference>